<name>A0A1C1CVP5_9EURO</name>
<comment type="caution">
    <text evidence="2">The sequence shown here is derived from an EMBL/GenBank/DDBJ whole genome shotgun (WGS) entry which is preliminary data.</text>
</comment>
<evidence type="ECO:0000313" key="3">
    <source>
        <dbReference type="Proteomes" id="UP000094526"/>
    </source>
</evidence>
<dbReference type="VEuPathDB" id="FungiDB:CLCR_10618"/>
<feature type="region of interest" description="Disordered" evidence="1">
    <location>
        <begin position="212"/>
        <end position="243"/>
    </location>
</feature>
<dbReference type="OrthoDB" id="4157600at2759"/>
<feature type="compositionally biased region" description="Polar residues" evidence="1">
    <location>
        <begin position="225"/>
        <end position="237"/>
    </location>
</feature>
<dbReference type="EMBL" id="LGRB01000008">
    <property type="protein sequence ID" value="OCT52607.1"/>
    <property type="molecule type" value="Genomic_DNA"/>
</dbReference>
<keyword evidence="3" id="KW-1185">Reference proteome</keyword>
<dbReference type="VEuPathDB" id="FungiDB:G647_03995"/>
<dbReference type="Proteomes" id="UP000094526">
    <property type="component" value="Unassembled WGS sequence"/>
</dbReference>
<dbReference type="AlphaFoldDB" id="A0A1C1CVP5"/>
<accession>A0A1C1CVP5</accession>
<protein>
    <submittedName>
        <fullName evidence="2">Uncharacterized protein</fullName>
    </submittedName>
</protein>
<sequence length="243" mass="26842">MKIATGGRDQENTHILIQEAVASALQCDRFDLYDGLIQGINESQSREVFRLLGREVRPEIAQRANSEHRIEAALGLASTLIQKHEYPMIVDEGVQSNLRSDEMLPVQYRVWAQQMLVKQLVAAAHAQKLSKADGAALVNIIGEWTVKNVREHYLRGSLSQIASLRDSTMGRPITEFDEASLLTFSPQACPSVSRAVYTNVWVSFELESLPETPTATTRAPGGSLRNPQDLKNASSREASLPAC</sequence>
<organism evidence="2 3">
    <name type="scientific">Cladophialophora carrionii</name>
    <dbReference type="NCBI Taxonomy" id="86049"/>
    <lineage>
        <taxon>Eukaryota</taxon>
        <taxon>Fungi</taxon>
        <taxon>Dikarya</taxon>
        <taxon>Ascomycota</taxon>
        <taxon>Pezizomycotina</taxon>
        <taxon>Eurotiomycetes</taxon>
        <taxon>Chaetothyriomycetidae</taxon>
        <taxon>Chaetothyriales</taxon>
        <taxon>Herpotrichiellaceae</taxon>
        <taxon>Cladophialophora</taxon>
    </lineage>
</organism>
<gene>
    <name evidence="2" type="ORF">CLCR_10618</name>
</gene>
<evidence type="ECO:0000256" key="1">
    <source>
        <dbReference type="SAM" id="MobiDB-lite"/>
    </source>
</evidence>
<proteinExistence type="predicted"/>
<reference evidence="3" key="1">
    <citation type="submission" date="2015-07" db="EMBL/GenBank/DDBJ databases">
        <authorList>
            <person name="Teixeira M.M."/>
            <person name="Souza R.C."/>
            <person name="Almeida L.G."/>
            <person name="Vicente V.A."/>
            <person name="de Hoog S."/>
            <person name="Bocca A.L."/>
            <person name="de Almeida S.R."/>
            <person name="Vasconcelos A.T."/>
            <person name="Felipe M.S."/>
        </authorList>
    </citation>
    <scope>NUCLEOTIDE SEQUENCE [LARGE SCALE GENOMIC DNA]</scope>
    <source>
        <strain evidence="3">KSF</strain>
    </source>
</reference>
<evidence type="ECO:0000313" key="2">
    <source>
        <dbReference type="EMBL" id="OCT52607.1"/>
    </source>
</evidence>